<name>H8KNG8_SOLCM</name>
<sequence length="258" mass="29543">MRFLYLLAFITVYASSAFAQKNTWNDNIVIAHRGAWKKNNLPENSIAALKQAIKLKCYGSEFDVHMTSDSILVVNHDPEFLGIKIETSTYDELLQKSLSNGEKIPTLSNYLKAGMKQKKTKLILEIKPSVISPERTLALTEKVVAMVTKLKADKWIEYISFSYDATKKVVELKPQAKVYYLKGDVSAEQLAADKLYGADYHFSVFKKGDWFADAKKYKLHLNAWTVNKEEDMNWLLDNKVDFITTNEPELLFELIGKR</sequence>
<accession>H8KNG8</accession>
<keyword evidence="1" id="KW-0732">Signal</keyword>
<organism evidence="3 4">
    <name type="scientific">Solitalea canadensis (strain ATCC 29591 / DSM 3403 / JCM 21819 / LMG 8368 / NBRC 15130 / NCIMB 12057 / USAM 9D)</name>
    <name type="common">Flexibacter canadensis</name>
    <dbReference type="NCBI Taxonomy" id="929556"/>
    <lineage>
        <taxon>Bacteria</taxon>
        <taxon>Pseudomonadati</taxon>
        <taxon>Bacteroidota</taxon>
        <taxon>Sphingobacteriia</taxon>
        <taxon>Sphingobacteriales</taxon>
        <taxon>Sphingobacteriaceae</taxon>
        <taxon>Solitalea</taxon>
    </lineage>
</organism>
<dbReference type="InterPro" id="IPR030395">
    <property type="entry name" value="GP_PDE_dom"/>
</dbReference>
<feature type="signal peptide" evidence="1">
    <location>
        <begin position="1"/>
        <end position="19"/>
    </location>
</feature>
<dbReference type="SUPFAM" id="SSF51695">
    <property type="entry name" value="PLC-like phosphodiesterases"/>
    <property type="match status" value="1"/>
</dbReference>
<evidence type="ECO:0000313" key="4">
    <source>
        <dbReference type="Proteomes" id="UP000007590"/>
    </source>
</evidence>
<dbReference type="GO" id="GO:0008081">
    <property type="term" value="F:phosphoric diester hydrolase activity"/>
    <property type="evidence" value="ECO:0007669"/>
    <property type="project" value="InterPro"/>
</dbReference>
<dbReference type="Proteomes" id="UP000007590">
    <property type="component" value="Chromosome"/>
</dbReference>
<keyword evidence="4" id="KW-1185">Reference proteome</keyword>
<dbReference type="HOGENOM" id="CLU_030006_3_5_10"/>
<protein>
    <submittedName>
        <fullName evidence="3">Glycerophosphoryl diester phosphodiesterase</fullName>
    </submittedName>
</protein>
<evidence type="ECO:0000313" key="3">
    <source>
        <dbReference type="EMBL" id="AFD07966.1"/>
    </source>
</evidence>
<dbReference type="KEGG" id="scn:Solca_2947"/>
<dbReference type="RefSeq" id="WP_014681193.1">
    <property type="nucleotide sequence ID" value="NC_017770.1"/>
</dbReference>
<dbReference type="OrthoDB" id="9776255at2"/>
<dbReference type="EMBL" id="CP003349">
    <property type="protein sequence ID" value="AFD07966.1"/>
    <property type="molecule type" value="Genomic_DNA"/>
</dbReference>
<evidence type="ECO:0000256" key="1">
    <source>
        <dbReference type="SAM" id="SignalP"/>
    </source>
</evidence>
<gene>
    <name evidence="3" type="ordered locus">Solca_2947</name>
</gene>
<dbReference type="Gene3D" id="3.20.20.190">
    <property type="entry name" value="Phosphatidylinositol (PI) phosphodiesterase"/>
    <property type="match status" value="1"/>
</dbReference>
<evidence type="ECO:0000259" key="2">
    <source>
        <dbReference type="PROSITE" id="PS51704"/>
    </source>
</evidence>
<feature type="domain" description="GP-PDE" evidence="2">
    <location>
        <begin position="27"/>
        <end position="255"/>
    </location>
</feature>
<dbReference type="InterPro" id="IPR017946">
    <property type="entry name" value="PLC-like_Pdiesterase_TIM-brl"/>
</dbReference>
<dbReference type="eggNOG" id="COG0584">
    <property type="taxonomic scope" value="Bacteria"/>
</dbReference>
<dbReference type="PANTHER" id="PTHR46211">
    <property type="entry name" value="GLYCEROPHOSPHORYL DIESTER PHOSPHODIESTERASE"/>
    <property type="match status" value="1"/>
</dbReference>
<dbReference type="PROSITE" id="PS51704">
    <property type="entry name" value="GP_PDE"/>
    <property type="match status" value="1"/>
</dbReference>
<dbReference type="AlphaFoldDB" id="H8KNG8"/>
<proteinExistence type="predicted"/>
<dbReference type="Pfam" id="PF03009">
    <property type="entry name" value="GDPD"/>
    <property type="match status" value="1"/>
</dbReference>
<reference evidence="3" key="1">
    <citation type="submission" date="2012-02" db="EMBL/GenBank/DDBJ databases">
        <title>The complete genome of Solitalea canadensis DSM 3403.</title>
        <authorList>
            <consortium name="US DOE Joint Genome Institute (JGI-PGF)"/>
            <person name="Lucas S."/>
            <person name="Copeland A."/>
            <person name="Lapidus A."/>
            <person name="Glavina del Rio T."/>
            <person name="Dalin E."/>
            <person name="Tice H."/>
            <person name="Bruce D."/>
            <person name="Goodwin L."/>
            <person name="Pitluck S."/>
            <person name="Peters L."/>
            <person name="Ovchinnikova G."/>
            <person name="Lu M."/>
            <person name="Kyrpides N."/>
            <person name="Mavromatis K."/>
            <person name="Ivanova N."/>
            <person name="Brettin T."/>
            <person name="Detter J.C."/>
            <person name="Han C."/>
            <person name="Larimer F."/>
            <person name="Land M."/>
            <person name="Hauser L."/>
            <person name="Markowitz V."/>
            <person name="Cheng J.-F."/>
            <person name="Hugenholtz P."/>
            <person name="Woyke T."/>
            <person name="Wu D."/>
            <person name="Spring S."/>
            <person name="Schroeder M."/>
            <person name="Kopitz M."/>
            <person name="Brambilla E."/>
            <person name="Klenk H.-P."/>
            <person name="Eisen J.A."/>
        </authorList>
    </citation>
    <scope>NUCLEOTIDE SEQUENCE</scope>
    <source>
        <strain evidence="3">DSM 3403</strain>
    </source>
</reference>
<dbReference type="PANTHER" id="PTHR46211:SF1">
    <property type="entry name" value="GLYCEROPHOSPHODIESTER PHOSPHODIESTERASE, CYTOPLASMIC"/>
    <property type="match status" value="1"/>
</dbReference>
<dbReference type="STRING" id="929556.Solca_2947"/>
<dbReference type="GO" id="GO:0006629">
    <property type="term" value="P:lipid metabolic process"/>
    <property type="evidence" value="ECO:0007669"/>
    <property type="project" value="InterPro"/>
</dbReference>
<feature type="chain" id="PRO_5003614297" evidence="1">
    <location>
        <begin position="20"/>
        <end position="258"/>
    </location>
</feature>